<evidence type="ECO:0000313" key="2">
    <source>
        <dbReference type="EMBL" id="KAF2967314.1"/>
    </source>
</evidence>
<accession>A0A7C8MWH7</accession>
<dbReference type="Proteomes" id="UP000481858">
    <property type="component" value="Unassembled WGS sequence"/>
</dbReference>
<dbReference type="PANTHER" id="PTHR33112:SF10">
    <property type="entry name" value="TOL"/>
    <property type="match status" value="1"/>
</dbReference>
<dbReference type="EMBL" id="WUBL01000070">
    <property type="protein sequence ID" value="KAF2967314.1"/>
    <property type="molecule type" value="Genomic_DNA"/>
</dbReference>
<dbReference type="AlphaFoldDB" id="A0A7C8MWH7"/>
<dbReference type="InterPro" id="IPR010730">
    <property type="entry name" value="HET"/>
</dbReference>
<name>A0A7C8MWH7_9PEZI</name>
<organism evidence="2 3">
    <name type="scientific">Xylaria multiplex</name>
    <dbReference type="NCBI Taxonomy" id="323545"/>
    <lineage>
        <taxon>Eukaryota</taxon>
        <taxon>Fungi</taxon>
        <taxon>Dikarya</taxon>
        <taxon>Ascomycota</taxon>
        <taxon>Pezizomycotina</taxon>
        <taxon>Sordariomycetes</taxon>
        <taxon>Xylariomycetidae</taxon>
        <taxon>Xylariales</taxon>
        <taxon>Xylariaceae</taxon>
        <taxon>Xylaria</taxon>
    </lineage>
</organism>
<sequence>MRCADCSKLRTEQLDGGAGPLLKENFKALKESADAGCDLCTLWWTRLVQRYNEKGAAGYLRGFEPSGKEIDDPNVYLSGMIRPSKPQPGMFASSSEVSSGNSVWINLGIRFNLLVDLSIFADPGLIPPFPFRLFPSPPPFVAACVLLPTLSRIGTPASHVFCETWTTVDRNPGYHIGFVQHFMHHCQTRHKLCSSPFFNDAAKSELPTRLIDLGESQDRKQSHIVTTRKCKIQSPYLALSYCWGASPKRTTVLQDDNLEELHSCIVEEQLSKTHRDMFQLARDLGFRYVWIDALCIIQGNAEDWEYESKRMAQVYGNAALTIVAGRAADSSEGFLENKFRPVVGPCAVPFNDEDTMRKLGLTEAQMGNIWMSLPRSGMYGPVSERGWCFQELLLSSRALIFGKEQLTFQCQELIVQEDGSPGRPIPYRIRNPYDRGYVVDPESKTLGAQKLDDHELVRRWLVFWYKEVISLYTLRKLTNKTDVFAAISGLAQITKTKIRSRYLAGLWETDMLRGLMWAVWPKASRTAPPRRRVTTISPPQGDADTQARVVPVKAPSWSWAAIEGYVRFNAHGRYDIKYHESNWLVRPKYEGRWTRGTACHATAAHIESCELEFFGRPRRVRCLDNSAERSEYSDNFPDSFSLSTVSTYRCYVNLAPMQEDGGNDDKAASDHIVARAAIDVPEETAANFWCLLLTKYNGLILTRDGGGRFRRLGVLMKPKNSDLDVEWMMSGQEEEVCLV</sequence>
<evidence type="ECO:0000313" key="3">
    <source>
        <dbReference type="Proteomes" id="UP000481858"/>
    </source>
</evidence>
<proteinExistence type="predicted"/>
<dbReference type="PANTHER" id="PTHR33112">
    <property type="entry name" value="DOMAIN PROTEIN, PUTATIVE-RELATED"/>
    <property type="match status" value="1"/>
</dbReference>
<reference evidence="2 3" key="1">
    <citation type="submission" date="2019-12" db="EMBL/GenBank/DDBJ databases">
        <title>Draft genome sequence of the ascomycete Xylaria multiplex DSM 110363.</title>
        <authorList>
            <person name="Buettner E."/>
            <person name="Kellner H."/>
        </authorList>
    </citation>
    <scope>NUCLEOTIDE SEQUENCE [LARGE SCALE GENOMIC DNA]</scope>
    <source>
        <strain evidence="2 3">DSM 110363</strain>
    </source>
</reference>
<gene>
    <name evidence="2" type="ORF">GQX73_g6281</name>
</gene>
<protein>
    <recommendedName>
        <fullName evidence="1">Heterokaryon incompatibility domain-containing protein</fullName>
    </recommendedName>
</protein>
<feature type="domain" description="Heterokaryon incompatibility" evidence="1">
    <location>
        <begin position="236"/>
        <end position="391"/>
    </location>
</feature>
<evidence type="ECO:0000259" key="1">
    <source>
        <dbReference type="Pfam" id="PF06985"/>
    </source>
</evidence>
<dbReference type="Pfam" id="PF06985">
    <property type="entry name" value="HET"/>
    <property type="match status" value="1"/>
</dbReference>
<keyword evidence="3" id="KW-1185">Reference proteome</keyword>
<dbReference type="InParanoid" id="A0A7C8MWH7"/>
<comment type="caution">
    <text evidence="2">The sequence shown here is derived from an EMBL/GenBank/DDBJ whole genome shotgun (WGS) entry which is preliminary data.</text>
</comment>
<dbReference type="OrthoDB" id="5125733at2759"/>